<keyword evidence="1" id="KW-0472">Membrane</keyword>
<evidence type="ECO:0008006" key="3">
    <source>
        <dbReference type="Google" id="ProtNLM"/>
    </source>
</evidence>
<dbReference type="Pfam" id="PF11028">
    <property type="entry name" value="TMEM260-like"/>
    <property type="match status" value="1"/>
</dbReference>
<gene>
    <name evidence="2" type="ORF">METZ01_LOCUS165601</name>
</gene>
<reference evidence="2" key="1">
    <citation type="submission" date="2018-05" db="EMBL/GenBank/DDBJ databases">
        <authorList>
            <person name="Lanie J.A."/>
            <person name="Ng W.-L."/>
            <person name="Kazmierczak K.M."/>
            <person name="Andrzejewski T.M."/>
            <person name="Davidsen T.M."/>
            <person name="Wayne K.J."/>
            <person name="Tettelin H."/>
            <person name="Glass J.I."/>
            <person name="Rusch D."/>
            <person name="Podicherti R."/>
            <person name="Tsui H.-C.T."/>
            <person name="Winkler M.E."/>
        </authorList>
    </citation>
    <scope>NUCLEOTIDE SEQUENCE</scope>
</reference>
<name>A0A382BHR7_9ZZZZ</name>
<feature type="transmembrane region" description="Helical" evidence="1">
    <location>
        <begin position="213"/>
        <end position="236"/>
    </location>
</feature>
<evidence type="ECO:0000256" key="1">
    <source>
        <dbReference type="SAM" id="Phobius"/>
    </source>
</evidence>
<dbReference type="InterPro" id="IPR021280">
    <property type="entry name" value="TMEM260-like"/>
</dbReference>
<evidence type="ECO:0000313" key="2">
    <source>
        <dbReference type="EMBL" id="SVB12747.1"/>
    </source>
</evidence>
<organism evidence="2">
    <name type="scientific">marine metagenome</name>
    <dbReference type="NCBI Taxonomy" id="408172"/>
    <lineage>
        <taxon>unclassified sequences</taxon>
        <taxon>metagenomes</taxon>
        <taxon>ecological metagenomes</taxon>
    </lineage>
</organism>
<sequence>MSPTVSFWDCGEFIATSYTLGVPHPPGSPLYLIIGRIFSMLPFNPDIAFRVNLISPLVSSLAVMLLYLVIVKFAAHWRDGIKNKSDAIIAFGGALIGSLTFAFTDSHWFNAVEAEVYAMSTFFTVIVAWLILHWSERADQPGNERYILIIAYMIGLASGIHILNLLTLPFVALIIYFKKLPFNWKTFLITMGITGLTFLVIHNGIIKGLPKLAVVIGLTGVCISVLIIFGAMIWAINERRRLLSI</sequence>
<protein>
    <recommendedName>
        <fullName evidence="3">DUF2723 domain-containing protein</fullName>
    </recommendedName>
</protein>
<feature type="transmembrane region" description="Helical" evidence="1">
    <location>
        <begin position="116"/>
        <end position="134"/>
    </location>
</feature>
<feature type="transmembrane region" description="Helical" evidence="1">
    <location>
        <begin position="87"/>
        <end position="104"/>
    </location>
</feature>
<keyword evidence="1" id="KW-1133">Transmembrane helix</keyword>
<dbReference type="PANTHER" id="PTHR16214">
    <property type="entry name" value="TRANSMEMBRANE PROTEIN 260"/>
    <property type="match status" value="1"/>
</dbReference>
<feature type="transmembrane region" description="Helical" evidence="1">
    <location>
        <begin position="146"/>
        <end position="176"/>
    </location>
</feature>
<proteinExistence type="predicted"/>
<feature type="transmembrane region" description="Helical" evidence="1">
    <location>
        <begin position="53"/>
        <end position="75"/>
    </location>
</feature>
<feature type="non-terminal residue" evidence="2">
    <location>
        <position position="245"/>
    </location>
</feature>
<dbReference type="EMBL" id="UINC01029660">
    <property type="protein sequence ID" value="SVB12747.1"/>
    <property type="molecule type" value="Genomic_DNA"/>
</dbReference>
<accession>A0A382BHR7</accession>
<dbReference type="PANTHER" id="PTHR16214:SF3">
    <property type="entry name" value="TRANSMEMBRANE PROTEIN 260"/>
    <property type="match status" value="1"/>
</dbReference>
<dbReference type="InterPro" id="IPR052724">
    <property type="entry name" value="GT117_domain-containing"/>
</dbReference>
<keyword evidence="1" id="KW-0812">Transmembrane</keyword>
<feature type="transmembrane region" description="Helical" evidence="1">
    <location>
        <begin position="182"/>
        <end position="201"/>
    </location>
</feature>
<dbReference type="AlphaFoldDB" id="A0A382BHR7"/>